<protein>
    <submittedName>
        <fullName evidence="1">Uncharacterized protein</fullName>
    </submittedName>
</protein>
<dbReference type="EMBL" id="JACVVK020000289">
    <property type="protein sequence ID" value="KAK7480038.1"/>
    <property type="molecule type" value="Genomic_DNA"/>
</dbReference>
<sequence>MSVPHTHYYPRNSCGSESHRSIHPDVTAVLQCLHCLPGELNPPVTARTLCEVKRPTTSLRAIVILLVTTASKDYFGGRAAIRSQSVQYIPTTSTSADERINFHFDTESAQEPESAFTIERATPHSGPGCIQLGVLREQSQRGLRSEFAWDVRSSPRARSTQAIHDTVIFVTLLAAQLQRHSRADVSSLTLIMSTDKDRSTPVSVCVSA</sequence>
<dbReference type="AlphaFoldDB" id="A0ABD0JYQ4"/>
<organism evidence="1 2">
    <name type="scientific">Batillaria attramentaria</name>
    <dbReference type="NCBI Taxonomy" id="370345"/>
    <lineage>
        <taxon>Eukaryota</taxon>
        <taxon>Metazoa</taxon>
        <taxon>Spiralia</taxon>
        <taxon>Lophotrochozoa</taxon>
        <taxon>Mollusca</taxon>
        <taxon>Gastropoda</taxon>
        <taxon>Caenogastropoda</taxon>
        <taxon>Sorbeoconcha</taxon>
        <taxon>Cerithioidea</taxon>
        <taxon>Batillariidae</taxon>
        <taxon>Batillaria</taxon>
    </lineage>
</organism>
<keyword evidence="2" id="KW-1185">Reference proteome</keyword>
<reference evidence="1 2" key="1">
    <citation type="journal article" date="2023" name="Sci. Data">
        <title>Genome assembly of the Korean intertidal mud-creeper Batillaria attramentaria.</title>
        <authorList>
            <person name="Patra A.K."/>
            <person name="Ho P.T."/>
            <person name="Jun S."/>
            <person name="Lee S.J."/>
            <person name="Kim Y."/>
            <person name="Won Y.J."/>
        </authorList>
    </citation>
    <scope>NUCLEOTIDE SEQUENCE [LARGE SCALE GENOMIC DNA]</scope>
    <source>
        <strain evidence="1">Wonlab-2016</strain>
    </source>
</reference>
<comment type="caution">
    <text evidence="1">The sequence shown here is derived from an EMBL/GenBank/DDBJ whole genome shotgun (WGS) entry which is preliminary data.</text>
</comment>
<gene>
    <name evidence="1" type="ORF">BaRGS_00028675</name>
</gene>
<evidence type="ECO:0000313" key="1">
    <source>
        <dbReference type="EMBL" id="KAK7480038.1"/>
    </source>
</evidence>
<name>A0ABD0JYQ4_9CAEN</name>
<evidence type="ECO:0000313" key="2">
    <source>
        <dbReference type="Proteomes" id="UP001519460"/>
    </source>
</evidence>
<proteinExistence type="predicted"/>
<dbReference type="Proteomes" id="UP001519460">
    <property type="component" value="Unassembled WGS sequence"/>
</dbReference>
<accession>A0ABD0JYQ4</accession>